<organism evidence="1 2">
    <name type="scientific">Cronartium quercuum f. sp. fusiforme G11</name>
    <dbReference type="NCBI Taxonomy" id="708437"/>
    <lineage>
        <taxon>Eukaryota</taxon>
        <taxon>Fungi</taxon>
        <taxon>Dikarya</taxon>
        <taxon>Basidiomycota</taxon>
        <taxon>Pucciniomycotina</taxon>
        <taxon>Pucciniomycetes</taxon>
        <taxon>Pucciniales</taxon>
        <taxon>Coleosporiaceae</taxon>
        <taxon>Cronartium</taxon>
    </lineage>
</organism>
<reference evidence="1" key="1">
    <citation type="submission" date="2013-11" db="EMBL/GenBank/DDBJ databases">
        <title>Genome sequence of the fusiform rust pathogen reveals effectors for host alternation and coevolution with pine.</title>
        <authorList>
            <consortium name="DOE Joint Genome Institute"/>
            <person name="Smith K."/>
            <person name="Pendleton A."/>
            <person name="Kubisiak T."/>
            <person name="Anderson C."/>
            <person name="Salamov A."/>
            <person name="Aerts A."/>
            <person name="Riley R."/>
            <person name="Clum A."/>
            <person name="Lindquist E."/>
            <person name="Ence D."/>
            <person name="Campbell M."/>
            <person name="Kronenberg Z."/>
            <person name="Feau N."/>
            <person name="Dhillon B."/>
            <person name="Hamelin R."/>
            <person name="Burleigh J."/>
            <person name="Smith J."/>
            <person name="Yandell M."/>
            <person name="Nelson C."/>
            <person name="Grigoriev I."/>
            <person name="Davis J."/>
        </authorList>
    </citation>
    <scope>NUCLEOTIDE SEQUENCE</scope>
    <source>
        <strain evidence="1">G11</strain>
    </source>
</reference>
<accession>A0A9P6NTN7</accession>
<protein>
    <submittedName>
        <fullName evidence="1">Uncharacterized protein</fullName>
    </submittedName>
</protein>
<dbReference type="AlphaFoldDB" id="A0A9P6NTN7"/>
<sequence length="86" mass="10196">MCYQRIKVIVTVYIPNQFHFVQECVMDENVCSCIVSEKHRLSNLLTKPMLQVLHERRMTLLGIAWANWLTFKRSANTPDFYCSTRK</sequence>
<name>A0A9P6NTN7_9BASI</name>
<comment type="caution">
    <text evidence="1">The sequence shown here is derived from an EMBL/GenBank/DDBJ whole genome shotgun (WGS) entry which is preliminary data.</text>
</comment>
<gene>
    <name evidence="1" type="ORF">CROQUDRAFT_465039</name>
</gene>
<evidence type="ECO:0000313" key="2">
    <source>
        <dbReference type="Proteomes" id="UP000886653"/>
    </source>
</evidence>
<keyword evidence="2" id="KW-1185">Reference proteome</keyword>
<dbReference type="EMBL" id="MU167211">
    <property type="protein sequence ID" value="KAG0151769.1"/>
    <property type="molecule type" value="Genomic_DNA"/>
</dbReference>
<dbReference type="Proteomes" id="UP000886653">
    <property type="component" value="Unassembled WGS sequence"/>
</dbReference>
<evidence type="ECO:0000313" key="1">
    <source>
        <dbReference type="EMBL" id="KAG0151769.1"/>
    </source>
</evidence>
<proteinExistence type="predicted"/>